<organism evidence="1 2">
    <name type="scientific">Pseudomonas gingeri</name>
    <dbReference type="NCBI Taxonomy" id="117681"/>
    <lineage>
        <taxon>Bacteria</taxon>
        <taxon>Pseudomonadati</taxon>
        <taxon>Pseudomonadota</taxon>
        <taxon>Gammaproteobacteria</taxon>
        <taxon>Pseudomonadales</taxon>
        <taxon>Pseudomonadaceae</taxon>
        <taxon>Pseudomonas</taxon>
    </lineage>
</organism>
<dbReference type="RefSeq" id="WP_177144934.1">
    <property type="nucleotide sequence ID" value="NZ_JACAPU010000024.1"/>
</dbReference>
<gene>
    <name evidence="1" type="ORF">HX829_20900</name>
</gene>
<dbReference type="AlphaFoldDB" id="A0A7Y7WGG1"/>
<proteinExistence type="predicted"/>
<accession>A0A7Y7WGG1</accession>
<dbReference type="PROSITE" id="PS51257">
    <property type="entry name" value="PROKAR_LIPOPROTEIN"/>
    <property type="match status" value="1"/>
</dbReference>
<dbReference type="Proteomes" id="UP000582981">
    <property type="component" value="Unassembled WGS sequence"/>
</dbReference>
<comment type="caution">
    <text evidence="1">The sequence shown here is derived from an EMBL/GenBank/DDBJ whole genome shotgun (WGS) entry which is preliminary data.</text>
</comment>
<evidence type="ECO:0000313" key="1">
    <source>
        <dbReference type="EMBL" id="NWB48947.1"/>
    </source>
</evidence>
<evidence type="ECO:0008006" key="3">
    <source>
        <dbReference type="Google" id="ProtNLM"/>
    </source>
</evidence>
<reference evidence="1 2" key="1">
    <citation type="submission" date="2020-04" db="EMBL/GenBank/DDBJ databases">
        <title>Molecular characterization of pseudomonads from Agaricus bisporus reveal novel blotch 2 pathogens in Western Europe.</title>
        <authorList>
            <person name="Taparia T."/>
            <person name="Krijger M."/>
            <person name="Haynes E."/>
            <person name="Elpinstone J.G."/>
            <person name="Noble R."/>
            <person name="Van Der Wolf J."/>
        </authorList>
    </citation>
    <scope>NUCLEOTIDE SEQUENCE [LARGE SCALE GENOMIC DNA]</scope>
    <source>
        <strain evidence="1 2">F1001</strain>
    </source>
</reference>
<protein>
    <recommendedName>
        <fullName evidence="3">Short-chain dehydrogenase</fullName>
    </recommendedName>
</protein>
<evidence type="ECO:0000313" key="2">
    <source>
        <dbReference type="Proteomes" id="UP000582981"/>
    </source>
</evidence>
<name>A0A7Y7WGG1_9PSED</name>
<dbReference type="EMBL" id="JACAPU010000024">
    <property type="protein sequence ID" value="NWB48947.1"/>
    <property type="molecule type" value="Genomic_DNA"/>
</dbReference>
<sequence>MSRYLAQTDNPNSFSVLLIDTNAPHAALLACAEQRFRAAKCLLKSLSLMSVQTVDNDDLSAISEAAALLLQEGCDVLSVLVNRQH</sequence>